<reference evidence="1" key="1">
    <citation type="journal article" date="2014" name="Front. Microbiol.">
        <title>High frequency of phylogenetically diverse reductive dehalogenase-homologous genes in deep subseafloor sedimentary metagenomes.</title>
        <authorList>
            <person name="Kawai M."/>
            <person name="Futagami T."/>
            <person name="Toyoda A."/>
            <person name="Takaki Y."/>
            <person name="Nishi S."/>
            <person name="Hori S."/>
            <person name="Arai W."/>
            <person name="Tsubouchi T."/>
            <person name="Morono Y."/>
            <person name="Uchiyama I."/>
            <person name="Ito T."/>
            <person name="Fujiyama A."/>
            <person name="Inagaki F."/>
            <person name="Takami H."/>
        </authorList>
    </citation>
    <scope>NUCLEOTIDE SEQUENCE</scope>
    <source>
        <strain evidence="1">Expedition CK06-06</strain>
    </source>
</reference>
<gene>
    <name evidence="1" type="ORF">S01H1_70411</name>
</gene>
<protein>
    <submittedName>
        <fullName evidence="1">Uncharacterized protein</fullName>
    </submittedName>
</protein>
<dbReference type="EMBL" id="BARS01046821">
    <property type="protein sequence ID" value="GAG33320.1"/>
    <property type="molecule type" value="Genomic_DNA"/>
</dbReference>
<sequence length="99" mass="11009">MGGFLDNLKKLFIMPADSGSRFIIFKIICDKCREEITVKASKTSDISRVYEGEGPGGTEYLLRKEILGNNCNNLVYITVYFGPGYNVISKEITGGKFVD</sequence>
<name>X0WRM4_9ZZZZ</name>
<organism evidence="1">
    <name type="scientific">marine sediment metagenome</name>
    <dbReference type="NCBI Taxonomy" id="412755"/>
    <lineage>
        <taxon>unclassified sequences</taxon>
        <taxon>metagenomes</taxon>
        <taxon>ecological metagenomes</taxon>
    </lineage>
</organism>
<accession>X0WRM4</accession>
<evidence type="ECO:0000313" key="1">
    <source>
        <dbReference type="EMBL" id="GAG33320.1"/>
    </source>
</evidence>
<proteinExistence type="predicted"/>
<dbReference type="AlphaFoldDB" id="X0WRM4"/>
<comment type="caution">
    <text evidence="1">The sequence shown here is derived from an EMBL/GenBank/DDBJ whole genome shotgun (WGS) entry which is preliminary data.</text>
</comment>